<feature type="region of interest" description="Disordered" evidence="1">
    <location>
        <begin position="49"/>
        <end position="95"/>
    </location>
</feature>
<dbReference type="RefSeq" id="WP_131448755.1">
    <property type="nucleotide sequence ID" value="NZ_SJZI01000042.1"/>
</dbReference>
<comment type="caution">
    <text evidence="3">The sequence shown here is derived from an EMBL/GenBank/DDBJ whole genome shotgun (WGS) entry which is preliminary data.</text>
</comment>
<reference evidence="3 4" key="1">
    <citation type="submission" date="2019-03" db="EMBL/GenBank/DDBJ databases">
        <authorList>
            <person name="Kim M.K.M."/>
        </authorList>
    </citation>
    <scope>NUCLEOTIDE SEQUENCE [LARGE SCALE GENOMIC DNA]</scope>
    <source>
        <strain evidence="3 4">17J68-12</strain>
    </source>
</reference>
<feature type="compositionally biased region" description="Low complexity" evidence="1">
    <location>
        <begin position="72"/>
        <end position="87"/>
    </location>
</feature>
<dbReference type="AlphaFoldDB" id="A0A4R1BAQ5"/>
<evidence type="ECO:0008006" key="5">
    <source>
        <dbReference type="Google" id="ProtNLM"/>
    </source>
</evidence>
<feature type="compositionally biased region" description="Polar residues" evidence="1">
    <location>
        <begin position="49"/>
        <end position="62"/>
    </location>
</feature>
<feature type="chain" id="PRO_5020235952" description="Lipoprotein" evidence="2">
    <location>
        <begin position="22"/>
        <end position="95"/>
    </location>
</feature>
<evidence type="ECO:0000313" key="3">
    <source>
        <dbReference type="EMBL" id="TCJ14033.1"/>
    </source>
</evidence>
<feature type="signal peptide" evidence="2">
    <location>
        <begin position="1"/>
        <end position="21"/>
    </location>
</feature>
<dbReference type="Proteomes" id="UP000295334">
    <property type="component" value="Unassembled WGS sequence"/>
</dbReference>
<organism evidence="3 4">
    <name type="scientific">Flaviaesturariibacter flavus</name>
    <dbReference type="NCBI Taxonomy" id="2502780"/>
    <lineage>
        <taxon>Bacteria</taxon>
        <taxon>Pseudomonadati</taxon>
        <taxon>Bacteroidota</taxon>
        <taxon>Chitinophagia</taxon>
        <taxon>Chitinophagales</taxon>
        <taxon>Chitinophagaceae</taxon>
        <taxon>Flaviaestuariibacter</taxon>
    </lineage>
</organism>
<gene>
    <name evidence="3" type="ORF">EPD60_08440</name>
</gene>
<sequence length="95" mass="9871">MKKIVFCAFAALAMAACGNGALDGKAETDTTTLPADTGYMDAINDTAQHVNTPTGTYPNDTIAQHHVKGDVRSSSPTSTGSRGTTPGNDTVRQKQ</sequence>
<keyword evidence="2" id="KW-0732">Signal</keyword>
<dbReference type="PROSITE" id="PS51257">
    <property type="entry name" value="PROKAR_LIPOPROTEIN"/>
    <property type="match status" value="1"/>
</dbReference>
<evidence type="ECO:0000313" key="4">
    <source>
        <dbReference type="Proteomes" id="UP000295334"/>
    </source>
</evidence>
<name>A0A4R1BAQ5_9BACT</name>
<proteinExistence type="predicted"/>
<evidence type="ECO:0000256" key="1">
    <source>
        <dbReference type="SAM" id="MobiDB-lite"/>
    </source>
</evidence>
<dbReference type="EMBL" id="SJZI01000042">
    <property type="protein sequence ID" value="TCJ14033.1"/>
    <property type="molecule type" value="Genomic_DNA"/>
</dbReference>
<protein>
    <recommendedName>
        <fullName evidence="5">Lipoprotein</fullName>
    </recommendedName>
</protein>
<evidence type="ECO:0000256" key="2">
    <source>
        <dbReference type="SAM" id="SignalP"/>
    </source>
</evidence>
<keyword evidence="4" id="KW-1185">Reference proteome</keyword>
<accession>A0A4R1BAQ5</accession>